<sequence length="151" mass="17112">MAFVTANAGVKVNIKSQPDAFWTHIQLSTNWFRVAVPDLYTSIVLPDPSNSAVRTVTYGQSSQNIKSSTESITENSQAKLTYTITAGDILQKYKVNTFQATILYPNDKWVEWNWTYNYLPEDQKNVIDLDADIAEIAVKTLAKLDNYLKKQ</sequence>
<dbReference type="EMBL" id="JAAGAX010000015">
    <property type="protein sequence ID" value="KAF2290292.1"/>
    <property type="molecule type" value="Genomic_DNA"/>
</dbReference>
<dbReference type="AlphaFoldDB" id="A0A6A6KMV5"/>
<comment type="caution">
    <text evidence="1">The sequence shown here is derived from an EMBL/GenBank/DDBJ whole genome shotgun (WGS) entry which is preliminary data.</text>
</comment>
<dbReference type="InterPro" id="IPR023393">
    <property type="entry name" value="START-like_dom_sf"/>
</dbReference>
<accession>A0A6A6KMV5</accession>
<gene>
    <name evidence="1" type="ORF">GH714_008579</name>
</gene>
<dbReference type="InterPro" id="IPR000916">
    <property type="entry name" value="Bet_v_I/MLP"/>
</dbReference>
<name>A0A6A6KMV5_HEVBR</name>
<organism evidence="1 2">
    <name type="scientific">Hevea brasiliensis</name>
    <name type="common">Para rubber tree</name>
    <name type="synonym">Siphonia brasiliensis</name>
    <dbReference type="NCBI Taxonomy" id="3981"/>
    <lineage>
        <taxon>Eukaryota</taxon>
        <taxon>Viridiplantae</taxon>
        <taxon>Streptophyta</taxon>
        <taxon>Embryophyta</taxon>
        <taxon>Tracheophyta</taxon>
        <taxon>Spermatophyta</taxon>
        <taxon>Magnoliopsida</taxon>
        <taxon>eudicotyledons</taxon>
        <taxon>Gunneridae</taxon>
        <taxon>Pentapetalae</taxon>
        <taxon>rosids</taxon>
        <taxon>fabids</taxon>
        <taxon>Malpighiales</taxon>
        <taxon>Euphorbiaceae</taxon>
        <taxon>Crotonoideae</taxon>
        <taxon>Micrandreae</taxon>
        <taxon>Hevea</taxon>
    </lineage>
</organism>
<dbReference type="SUPFAM" id="SSF55961">
    <property type="entry name" value="Bet v1-like"/>
    <property type="match status" value="1"/>
</dbReference>
<evidence type="ECO:0000313" key="2">
    <source>
        <dbReference type="Proteomes" id="UP000467840"/>
    </source>
</evidence>
<keyword evidence="2" id="KW-1185">Reference proteome</keyword>
<dbReference type="Pfam" id="PF00407">
    <property type="entry name" value="Bet_v_1"/>
    <property type="match status" value="1"/>
</dbReference>
<protein>
    <submittedName>
        <fullName evidence="1">Uncharacterized protein</fullName>
    </submittedName>
</protein>
<reference evidence="1 2" key="1">
    <citation type="journal article" date="2020" name="Mol. Plant">
        <title>The Chromosome-Based Rubber Tree Genome Provides New Insights into Spurge Genome Evolution and Rubber Biosynthesis.</title>
        <authorList>
            <person name="Liu J."/>
            <person name="Shi C."/>
            <person name="Shi C.C."/>
            <person name="Li W."/>
            <person name="Zhang Q.J."/>
            <person name="Zhang Y."/>
            <person name="Li K."/>
            <person name="Lu H.F."/>
            <person name="Shi C."/>
            <person name="Zhu S.T."/>
            <person name="Xiao Z.Y."/>
            <person name="Nan H."/>
            <person name="Yue Y."/>
            <person name="Zhu X.G."/>
            <person name="Wu Y."/>
            <person name="Hong X.N."/>
            <person name="Fan G.Y."/>
            <person name="Tong Y."/>
            <person name="Zhang D."/>
            <person name="Mao C.L."/>
            <person name="Liu Y.L."/>
            <person name="Hao S.J."/>
            <person name="Liu W.Q."/>
            <person name="Lv M.Q."/>
            <person name="Zhang H.B."/>
            <person name="Liu Y."/>
            <person name="Hu-Tang G.R."/>
            <person name="Wang J.P."/>
            <person name="Wang J.H."/>
            <person name="Sun Y.H."/>
            <person name="Ni S.B."/>
            <person name="Chen W.B."/>
            <person name="Zhang X.C."/>
            <person name="Jiao Y.N."/>
            <person name="Eichler E.E."/>
            <person name="Li G.H."/>
            <person name="Liu X."/>
            <person name="Gao L.Z."/>
        </authorList>
    </citation>
    <scope>NUCLEOTIDE SEQUENCE [LARGE SCALE GENOMIC DNA]</scope>
    <source>
        <strain evidence="2">cv. GT1</strain>
        <tissue evidence="1">Leaf</tissue>
    </source>
</reference>
<evidence type="ECO:0000313" key="1">
    <source>
        <dbReference type="EMBL" id="KAF2290292.1"/>
    </source>
</evidence>
<dbReference type="Proteomes" id="UP000467840">
    <property type="component" value="Chromosome 2"/>
</dbReference>
<proteinExistence type="predicted"/>
<dbReference type="Gene3D" id="3.30.530.20">
    <property type="match status" value="1"/>
</dbReference>
<dbReference type="GO" id="GO:0006952">
    <property type="term" value="P:defense response"/>
    <property type="evidence" value="ECO:0007669"/>
    <property type="project" value="InterPro"/>
</dbReference>
<dbReference type="OrthoDB" id="856250at2759"/>